<dbReference type="Proteomes" id="UP000789920">
    <property type="component" value="Unassembled WGS sequence"/>
</dbReference>
<protein>
    <submittedName>
        <fullName evidence="1">15019_t:CDS:1</fullName>
    </submittedName>
</protein>
<reference evidence="1" key="1">
    <citation type="submission" date="2021-06" db="EMBL/GenBank/DDBJ databases">
        <authorList>
            <person name="Kallberg Y."/>
            <person name="Tangrot J."/>
            <person name="Rosling A."/>
        </authorList>
    </citation>
    <scope>NUCLEOTIDE SEQUENCE</scope>
    <source>
        <strain evidence="1">MA461A</strain>
    </source>
</reference>
<proteinExistence type="predicted"/>
<comment type="caution">
    <text evidence="1">The sequence shown here is derived from an EMBL/GenBank/DDBJ whole genome shotgun (WGS) entry which is preliminary data.</text>
</comment>
<sequence length="317" mass="36954">MKGDYLREFVNREYPRIMNRIVYGCCSICREPLNGSWCDKCKKLDYGICPICGKTRTGICWCQHCEGLEYINKFNKWTSGNEVIDKFLRKTQVNPKHFWNVWEWIPYTQFMDIQFLGEGGFSTIESAIWLEGPRNMINYHMKSTVRGPNKKIVLKRLHNSRNNSKELVRELQIIHDYQNIFIVGIYGISQHPETDWCNGGTVIKEFDDIQINTESLKQYCSETIDVSRKLPNLPEYYIHTFNSLCVKQTLKFGENSCKRDPKKLIDDFIKEIALKQMHIPKDAISNMINEEQLIIEPARASSELSQVKSARAGSDMI</sequence>
<accession>A0ACA9NPT1</accession>
<gene>
    <name evidence="1" type="ORF">RPERSI_LOCUS8570</name>
</gene>
<name>A0ACA9NPT1_9GLOM</name>
<keyword evidence="2" id="KW-1185">Reference proteome</keyword>
<evidence type="ECO:0000313" key="1">
    <source>
        <dbReference type="EMBL" id="CAG8668378.1"/>
    </source>
</evidence>
<feature type="non-terminal residue" evidence="1">
    <location>
        <position position="317"/>
    </location>
</feature>
<organism evidence="1 2">
    <name type="scientific">Racocetra persica</name>
    <dbReference type="NCBI Taxonomy" id="160502"/>
    <lineage>
        <taxon>Eukaryota</taxon>
        <taxon>Fungi</taxon>
        <taxon>Fungi incertae sedis</taxon>
        <taxon>Mucoromycota</taxon>
        <taxon>Glomeromycotina</taxon>
        <taxon>Glomeromycetes</taxon>
        <taxon>Diversisporales</taxon>
        <taxon>Gigasporaceae</taxon>
        <taxon>Racocetra</taxon>
    </lineage>
</organism>
<dbReference type="EMBL" id="CAJVQC010015565">
    <property type="protein sequence ID" value="CAG8668378.1"/>
    <property type="molecule type" value="Genomic_DNA"/>
</dbReference>
<evidence type="ECO:0000313" key="2">
    <source>
        <dbReference type="Proteomes" id="UP000789920"/>
    </source>
</evidence>